<accession>A0A4R3KP92</accession>
<dbReference type="InterPro" id="IPR021782">
    <property type="entry name" value="DUF3347"/>
</dbReference>
<sequence length="174" mass="18908">MKKNIRFACFLTSTVLVVALSACGPRQQQNASGSEVSAPVFDDEQLTGAYERYIHLKDALVTSDADKAKSEAAMLHAELGKIAEGENAAALAAGIAGTTDLQAQRTAFSKLSNAMTELVKAAEVTDGEVYLAFCPMAMDDTGAYWLANEQEIRNPYFGDKMMRCGEIKERWMNP</sequence>
<dbReference type="Pfam" id="PF11827">
    <property type="entry name" value="DUF3347"/>
    <property type="match status" value="1"/>
</dbReference>
<dbReference type="PROSITE" id="PS51257">
    <property type="entry name" value="PROKAR_LIPOPROTEIN"/>
    <property type="match status" value="1"/>
</dbReference>
<name>A0A4R3KP92_9SPHI</name>
<evidence type="ECO:0000259" key="2">
    <source>
        <dbReference type="Pfam" id="PF11827"/>
    </source>
</evidence>
<keyword evidence="1" id="KW-0732">Signal</keyword>
<feature type="signal peptide" evidence="1">
    <location>
        <begin position="1"/>
        <end position="18"/>
    </location>
</feature>
<dbReference type="Proteomes" id="UP000295807">
    <property type="component" value="Unassembled WGS sequence"/>
</dbReference>
<evidence type="ECO:0000313" key="3">
    <source>
        <dbReference type="EMBL" id="TCS86478.1"/>
    </source>
</evidence>
<organism evidence="3 4">
    <name type="scientific">Anseongella ginsenosidimutans</name>
    <dbReference type="NCBI Taxonomy" id="496056"/>
    <lineage>
        <taxon>Bacteria</taxon>
        <taxon>Pseudomonadati</taxon>
        <taxon>Bacteroidota</taxon>
        <taxon>Sphingobacteriia</taxon>
        <taxon>Sphingobacteriales</taxon>
        <taxon>Sphingobacteriaceae</taxon>
        <taxon>Anseongella</taxon>
    </lineage>
</organism>
<dbReference type="RefSeq" id="WP_132129495.1">
    <property type="nucleotide sequence ID" value="NZ_CP042432.1"/>
</dbReference>
<protein>
    <submittedName>
        <fullName evidence="3">Uncharacterized protein DUF3347</fullName>
    </submittedName>
</protein>
<proteinExistence type="predicted"/>
<dbReference type="OrthoDB" id="5513217at2"/>
<feature type="domain" description="DUF3347" evidence="2">
    <location>
        <begin position="50"/>
        <end position="126"/>
    </location>
</feature>
<evidence type="ECO:0000256" key="1">
    <source>
        <dbReference type="SAM" id="SignalP"/>
    </source>
</evidence>
<gene>
    <name evidence="3" type="ORF">EDD80_10711</name>
</gene>
<feature type="chain" id="PRO_5020956811" evidence="1">
    <location>
        <begin position="19"/>
        <end position="174"/>
    </location>
</feature>
<reference evidence="3 4" key="1">
    <citation type="submission" date="2019-03" db="EMBL/GenBank/DDBJ databases">
        <title>Genomic Encyclopedia of Type Strains, Phase IV (KMG-IV): sequencing the most valuable type-strain genomes for metagenomic binning, comparative biology and taxonomic classification.</title>
        <authorList>
            <person name="Goeker M."/>
        </authorList>
    </citation>
    <scope>NUCLEOTIDE SEQUENCE [LARGE SCALE GENOMIC DNA]</scope>
    <source>
        <strain evidence="3 4">DSM 21100</strain>
    </source>
</reference>
<evidence type="ECO:0000313" key="4">
    <source>
        <dbReference type="Proteomes" id="UP000295807"/>
    </source>
</evidence>
<dbReference type="AlphaFoldDB" id="A0A4R3KP92"/>
<dbReference type="EMBL" id="SMAD01000007">
    <property type="protein sequence ID" value="TCS86478.1"/>
    <property type="molecule type" value="Genomic_DNA"/>
</dbReference>
<keyword evidence="4" id="KW-1185">Reference proteome</keyword>
<comment type="caution">
    <text evidence="3">The sequence shown here is derived from an EMBL/GenBank/DDBJ whole genome shotgun (WGS) entry which is preliminary data.</text>
</comment>